<accession>A0A2T4UMD7</accession>
<dbReference type="AlphaFoldDB" id="A0A2T4UMD7"/>
<gene>
    <name evidence="1" type="ORF">C7Y72_12575</name>
</gene>
<dbReference type="Proteomes" id="UP000240739">
    <property type="component" value="Unassembled WGS sequence"/>
</dbReference>
<dbReference type="EMBL" id="PYYB01000001">
    <property type="protein sequence ID" value="PTL60416.1"/>
    <property type="molecule type" value="Genomic_DNA"/>
</dbReference>
<evidence type="ECO:0000313" key="2">
    <source>
        <dbReference type="Proteomes" id="UP000240739"/>
    </source>
</evidence>
<reference evidence="1 2" key="1">
    <citation type="submission" date="2018-03" db="EMBL/GenBank/DDBJ databases">
        <title>Aquarubrobacter algicola gen. nov., sp. nov., a novel actinobacterium isolated from shallow eutrophic lake during the end of cyanobacterial harmful algal blooms.</title>
        <authorList>
            <person name="Chun S.J."/>
        </authorList>
    </citation>
    <scope>NUCLEOTIDE SEQUENCE [LARGE SCALE GENOMIC DNA]</scope>
    <source>
        <strain evidence="1 2">Seoho-28</strain>
    </source>
</reference>
<evidence type="ECO:0008006" key="3">
    <source>
        <dbReference type="Google" id="ProtNLM"/>
    </source>
</evidence>
<sequence>MRRSSTLRGVSDRALTVLYDADCGFCRWSVAWILRHVPAGSIVPRTIQSPEGQALLEAAGVPPQDRLRAAHAHRAGDPPQALRSGGDVAPMVAPLLRGRKGRAAGLGARALPGPVRRLLYGQVATNRVAIGRLVSQRRRAEADALLAAAGDGPRRDG</sequence>
<dbReference type="Pfam" id="PF04134">
    <property type="entry name" value="DCC1-like"/>
    <property type="match status" value="1"/>
</dbReference>
<organism evidence="1 2">
    <name type="scientific">Paraconexibacter algicola</name>
    <dbReference type="NCBI Taxonomy" id="2133960"/>
    <lineage>
        <taxon>Bacteria</taxon>
        <taxon>Bacillati</taxon>
        <taxon>Actinomycetota</taxon>
        <taxon>Thermoleophilia</taxon>
        <taxon>Solirubrobacterales</taxon>
        <taxon>Paraconexibacteraceae</taxon>
        <taxon>Paraconexibacter</taxon>
    </lineage>
</organism>
<proteinExistence type="predicted"/>
<keyword evidence="2" id="KW-1185">Reference proteome</keyword>
<evidence type="ECO:0000313" key="1">
    <source>
        <dbReference type="EMBL" id="PTL60416.1"/>
    </source>
</evidence>
<dbReference type="GO" id="GO:0015035">
    <property type="term" value="F:protein-disulfide reductase activity"/>
    <property type="evidence" value="ECO:0007669"/>
    <property type="project" value="InterPro"/>
</dbReference>
<protein>
    <recommendedName>
        <fullName evidence="3">DUF393 domain-containing protein</fullName>
    </recommendedName>
</protein>
<name>A0A2T4UMD7_9ACTN</name>
<dbReference type="InterPro" id="IPR007263">
    <property type="entry name" value="DCC1-like"/>
</dbReference>
<comment type="caution">
    <text evidence="1">The sequence shown here is derived from an EMBL/GenBank/DDBJ whole genome shotgun (WGS) entry which is preliminary data.</text>
</comment>